<dbReference type="InterPro" id="IPR029753">
    <property type="entry name" value="D-isomer_DH_CS"/>
</dbReference>
<dbReference type="PANTHER" id="PTHR42789:SF1">
    <property type="entry name" value="D-ISOMER SPECIFIC 2-HYDROXYACID DEHYDROGENASE FAMILY PROTEIN (AFU_ORTHOLOGUE AFUA_6G10090)"/>
    <property type="match status" value="1"/>
</dbReference>
<dbReference type="Pfam" id="PF02826">
    <property type="entry name" value="2-Hacid_dh_C"/>
    <property type="match status" value="1"/>
</dbReference>
<keyword evidence="3" id="KW-0520">NAD</keyword>
<keyword evidence="8" id="KW-1185">Reference proteome</keyword>
<dbReference type="PROSITE" id="PS00671">
    <property type="entry name" value="D_2_HYDROXYACID_DH_3"/>
    <property type="match status" value="1"/>
</dbReference>
<dbReference type="PANTHER" id="PTHR42789">
    <property type="entry name" value="D-ISOMER SPECIFIC 2-HYDROXYACID DEHYDROGENASE FAMILY PROTEIN (AFU_ORTHOLOGUE AFUA_6G10090)"/>
    <property type="match status" value="1"/>
</dbReference>
<evidence type="ECO:0000313" key="8">
    <source>
        <dbReference type="Proteomes" id="UP001500064"/>
    </source>
</evidence>
<dbReference type="Pfam" id="PF00389">
    <property type="entry name" value="2-Hacid_dh"/>
    <property type="match status" value="1"/>
</dbReference>
<keyword evidence="2 4" id="KW-0560">Oxidoreductase</keyword>
<dbReference type="InterPro" id="IPR036291">
    <property type="entry name" value="NAD(P)-bd_dom_sf"/>
</dbReference>
<organism evidence="7 8">
    <name type="scientific">Nonomuraea maheshkhaliensis</name>
    <dbReference type="NCBI Taxonomy" id="419590"/>
    <lineage>
        <taxon>Bacteria</taxon>
        <taxon>Bacillati</taxon>
        <taxon>Actinomycetota</taxon>
        <taxon>Actinomycetes</taxon>
        <taxon>Streptosporangiales</taxon>
        <taxon>Streptosporangiaceae</taxon>
        <taxon>Nonomuraea</taxon>
    </lineage>
</organism>
<comment type="caution">
    <text evidence="7">The sequence shown here is derived from an EMBL/GenBank/DDBJ whole genome shotgun (WGS) entry which is preliminary data.</text>
</comment>
<reference evidence="8" key="1">
    <citation type="journal article" date="2019" name="Int. J. Syst. Evol. Microbiol.">
        <title>The Global Catalogue of Microorganisms (GCM) 10K type strain sequencing project: providing services to taxonomists for standard genome sequencing and annotation.</title>
        <authorList>
            <consortium name="The Broad Institute Genomics Platform"/>
            <consortium name="The Broad Institute Genome Sequencing Center for Infectious Disease"/>
            <person name="Wu L."/>
            <person name="Ma J."/>
        </authorList>
    </citation>
    <scope>NUCLEOTIDE SEQUENCE [LARGE SCALE GENOMIC DNA]</scope>
    <source>
        <strain evidence="8">JCM 13929</strain>
    </source>
</reference>
<evidence type="ECO:0000256" key="1">
    <source>
        <dbReference type="ARBA" id="ARBA00005854"/>
    </source>
</evidence>
<accession>A0ABP4R9N1</accession>
<dbReference type="InterPro" id="IPR006140">
    <property type="entry name" value="D-isomer_DH_NAD-bd"/>
</dbReference>
<name>A0ABP4R9N1_9ACTN</name>
<evidence type="ECO:0000259" key="6">
    <source>
        <dbReference type="Pfam" id="PF02826"/>
    </source>
</evidence>
<dbReference type="SUPFAM" id="SSF52283">
    <property type="entry name" value="Formate/glycerate dehydrogenase catalytic domain-like"/>
    <property type="match status" value="1"/>
</dbReference>
<protein>
    <submittedName>
        <fullName evidence="7">D-glycerate dehydrogenase</fullName>
    </submittedName>
</protein>
<sequence length="348" mass="35666">MSLILITTDYLQPGDPVDVYLKEHGHETVHAPLRGRRDRDELVRLLDGVEGALIANEPMTADVLAAAPALKAVVRSGVGYDSVDVAAASELGILVSNLPGINANAVAEFTMGAVLAASRRLVELAAGVAGGGWPRTDGHELRGSTLGLIGFGAAARAVVPLARAFGMTVLCRTAIAPAAIPPGPGSPAVASGPGSPAADVEFVDLDTLLSRSDVVSVHTALTPATRHLIDARALSLMKPTALLVNTARGAIVDENALAAAVRDGVIAGAALDVCEVEPLPAGSVLRGVEGITVYSHMAGQTVEAREAAGREGAIELVNALAGRPAHRVNDPSVHRFRVRLDGSAGRTH</sequence>
<dbReference type="InterPro" id="IPR050857">
    <property type="entry name" value="D-2-hydroxyacid_DH"/>
</dbReference>
<feature type="domain" description="D-isomer specific 2-hydroxyacid dehydrogenase NAD-binding" evidence="6">
    <location>
        <begin position="112"/>
        <end position="298"/>
    </location>
</feature>
<evidence type="ECO:0000259" key="5">
    <source>
        <dbReference type="Pfam" id="PF00389"/>
    </source>
</evidence>
<dbReference type="Gene3D" id="3.40.50.720">
    <property type="entry name" value="NAD(P)-binding Rossmann-like Domain"/>
    <property type="match status" value="2"/>
</dbReference>
<evidence type="ECO:0000256" key="4">
    <source>
        <dbReference type="RuleBase" id="RU003719"/>
    </source>
</evidence>
<dbReference type="CDD" id="cd12172">
    <property type="entry name" value="PGDH_like_2"/>
    <property type="match status" value="1"/>
</dbReference>
<dbReference type="SUPFAM" id="SSF51735">
    <property type="entry name" value="NAD(P)-binding Rossmann-fold domains"/>
    <property type="match status" value="1"/>
</dbReference>
<proteinExistence type="inferred from homology"/>
<dbReference type="InterPro" id="IPR006139">
    <property type="entry name" value="D-isomer_2_OHA_DH_cat_dom"/>
</dbReference>
<evidence type="ECO:0000256" key="3">
    <source>
        <dbReference type="ARBA" id="ARBA00023027"/>
    </source>
</evidence>
<dbReference type="EMBL" id="BAAAMU010000030">
    <property type="protein sequence ID" value="GAA1642308.1"/>
    <property type="molecule type" value="Genomic_DNA"/>
</dbReference>
<gene>
    <name evidence="7" type="ORF">GCM10009733_044210</name>
</gene>
<dbReference type="Proteomes" id="UP001500064">
    <property type="component" value="Unassembled WGS sequence"/>
</dbReference>
<comment type="similarity">
    <text evidence="1 4">Belongs to the D-isomer specific 2-hydroxyacid dehydrogenase family.</text>
</comment>
<evidence type="ECO:0000256" key="2">
    <source>
        <dbReference type="ARBA" id="ARBA00023002"/>
    </source>
</evidence>
<evidence type="ECO:0000313" key="7">
    <source>
        <dbReference type="EMBL" id="GAA1642308.1"/>
    </source>
</evidence>
<feature type="domain" description="D-isomer specific 2-hydroxyacid dehydrogenase catalytic" evidence="5">
    <location>
        <begin position="20"/>
        <end position="329"/>
    </location>
</feature>